<keyword evidence="1" id="KW-0472">Membrane</keyword>
<reference evidence="3" key="1">
    <citation type="journal article" date="2016" name="Nat. Commun.">
        <title>Genome analysis of three Pneumocystis species reveals adaptation mechanisms to life exclusively in mammalian hosts.</title>
        <authorList>
            <person name="Ma L."/>
            <person name="Chen Z."/>
            <person name="Huang D.W."/>
            <person name="Kutty G."/>
            <person name="Ishihara M."/>
            <person name="Wang H."/>
            <person name="Abouelleil A."/>
            <person name="Bishop L."/>
            <person name="Davey E."/>
            <person name="Deng R."/>
            <person name="Deng X."/>
            <person name="Fan L."/>
            <person name="Fantoni G."/>
            <person name="Fitzgerald M."/>
            <person name="Gogineni E."/>
            <person name="Goldberg J.M."/>
            <person name="Handley G."/>
            <person name="Hu X."/>
            <person name="Huber C."/>
            <person name="Jiao X."/>
            <person name="Jones K."/>
            <person name="Levin J.Z."/>
            <person name="Liu Y."/>
            <person name="Macdonald P."/>
            <person name="Melnikov A."/>
            <person name="Raley C."/>
            <person name="Sassi M."/>
            <person name="Sherman B.T."/>
            <person name="Song X."/>
            <person name="Sykes S."/>
            <person name="Tran B."/>
            <person name="Walsh L."/>
            <person name="Xia Y."/>
            <person name="Yang J."/>
            <person name="Young S."/>
            <person name="Zeng Q."/>
            <person name="Zheng X."/>
            <person name="Stephens R."/>
            <person name="Nusbaum C."/>
            <person name="Birren B.W."/>
            <person name="Azadi P."/>
            <person name="Lempicki R.A."/>
            <person name="Cuomo C.A."/>
            <person name="Kovacs J.A."/>
        </authorList>
    </citation>
    <scope>NUCLEOTIDE SEQUENCE [LARGE SCALE GENOMIC DNA]</scope>
    <source>
        <strain evidence="3">B123</strain>
    </source>
</reference>
<comment type="caution">
    <text evidence="2">The sequence shown here is derived from an EMBL/GenBank/DDBJ whole genome shotgun (WGS) entry which is preliminary data.</text>
</comment>
<evidence type="ECO:0000313" key="2">
    <source>
        <dbReference type="EMBL" id="KTW32867.1"/>
    </source>
</evidence>
<keyword evidence="1" id="KW-1133">Transmembrane helix</keyword>
<evidence type="ECO:0000256" key="1">
    <source>
        <dbReference type="SAM" id="Phobius"/>
    </source>
</evidence>
<feature type="transmembrane region" description="Helical" evidence="1">
    <location>
        <begin position="20"/>
        <end position="38"/>
    </location>
</feature>
<dbReference type="EMBL" id="AFWA02000013">
    <property type="protein sequence ID" value="KTW32867.1"/>
    <property type="molecule type" value="Genomic_DNA"/>
</dbReference>
<dbReference type="Proteomes" id="UP000011958">
    <property type="component" value="Unassembled WGS sequence"/>
</dbReference>
<accession>A0A0W4ZWW6</accession>
<gene>
    <name evidence="2" type="ORF">PNEG_04327</name>
</gene>
<dbReference type="VEuPathDB" id="FungiDB:PNEG_04327"/>
<keyword evidence="1" id="KW-0812">Transmembrane</keyword>
<dbReference type="GeneID" id="30671601"/>
<organism evidence="2 3">
    <name type="scientific">Pneumocystis murina (strain B123)</name>
    <name type="common">Mouse pneumocystis pneumonia agent</name>
    <name type="synonym">Pneumocystis carinii f. sp. muris</name>
    <dbReference type="NCBI Taxonomy" id="1069680"/>
    <lineage>
        <taxon>Eukaryota</taxon>
        <taxon>Fungi</taxon>
        <taxon>Dikarya</taxon>
        <taxon>Ascomycota</taxon>
        <taxon>Taphrinomycotina</taxon>
        <taxon>Pneumocystomycetes</taxon>
        <taxon>Pneumocystaceae</taxon>
        <taxon>Pneumocystis</taxon>
    </lineage>
</organism>
<dbReference type="AlphaFoldDB" id="A0A0W4ZWW6"/>
<evidence type="ECO:0000313" key="3">
    <source>
        <dbReference type="Proteomes" id="UP000011958"/>
    </source>
</evidence>
<sequence>MVGLHENYNRYKYVINRHFVYYNIIFSYSIFVIIIIYMKFLIKISELFGSLYFEIAILNLVSPNLFFYIFIFEDYYSMWWKR</sequence>
<feature type="transmembrane region" description="Helical" evidence="1">
    <location>
        <begin position="50"/>
        <end position="72"/>
    </location>
</feature>
<dbReference type="RefSeq" id="XP_019613345.1">
    <property type="nucleotide sequence ID" value="XM_019757839.1"/>
</dbReference>
<name>A0A0W4ZWW6_PNEMU</name>
<protein>
    <submittedName>
        <fullName evidence="2">Uncharacterized protein</fullName>
    </submittedName>
</protein>
<keyword evidence="3" id="KW-1185">Reference proteome</keyword>
<proteinExistence type="predicted"/>